<dbReference type="Proteomes" id="UP001478862">
    <property type="component" value="Unassembled WGS sequence"/>
</dbReference>
<comment type="caution">
    <text evidence="1">The sequence shown here is derived from an EMBL/GenBank/DDBJ whole genome shotgun (WGS) entry which is preliminary data.</text>
</comment>
<organism evidence="1 2">
    <name type="scientific">Lysinibacillus zambalensis</name>
    <dbReference type="NCBI Taxonomy" id="3160866"/>
    <lineage>
        <taxon>Bacteria</taxon>
        <taxon>Bacillati</taxon>
        <taxon>Bacillota</taxon>
        <taxon>Bacilli</taxon>
        <taxon>Bacillales</taxon>
        <taxon>Bacillaceae</taxon>
        <taxon>Lysinibacillus</taxon>
    </lineage>
</organism>
<proteinExistence type="predicted"/>
<reference evidence="1 2" key="1">
    <citation type="submission" date="2024-06" db="EMBL/GenBank/DDBJ databases">
        <title>Lysinibacillus zambalefons sp. nov., a Novel Firmicute Isolated from the Poon Bato Zambales Hyperalkaline Spring.</title>
        <authorList>
            <person name="Aja J.A."/>
            <person name="Lazaro J.E.H."/>
            <person name="Llorin L.D."/>
            <person name="Lim K.R."/>
            <person name="Teodosio J."/>
            <person name="Dalisay D.S."/>
        </authorList>
    </citation>
    <scope>NUCLEOTIDE SEQUENCE [LARGE SCALE GENOMIC DNA]</scope>
    <source>
        <strain evidence="1 2">M3</strain>
    </source>
</reference>
<protein>
    <submittedName>
        <fullName evidence="1">Uncharacterized protein</fullName>
    </submittedName>
</protein>
<sequence>MTIACRHCNASEGFFVRARVSGSATTYYTKTGDFMADQSSMYGNLSSRRHSSLLYELS</sequence>
<evidence type="ECO:0000313" key="2">
    <source>
        <dbReference type="Proteomes" id="UP001478862"/>
    </source>
</evidence>
<gene>
    <name evidence="1" type="ORF">ABNX05_01660</name>
</gene>
<accession>A0ABV1MLC5</accession>
<keyword evidence="2" id="KW-1185">Reference proteome</keyword>
<name>A0ABV1MLC5_9BACI</name>
<dbReference type="RefSeq" id="WP_349658094.1">
    <property type="nucleotide sequence ID" value="NZ_JBEGDG010000001.1"/>
</dbReference>
<evidence type="ECO:0000313" key="1">
    <source>
        <dbReference type="EMBL" id="MEQ6353316.1"/>
    </source>
</evidence>
<dbReference type="EMBL" id="JBEGDG010000001">
    <property type="protein sequence ID" value="MEQ6353316.1"/>
    <property type="molecule type" value="Genomic_DNA"/>
</dbReference>